<dbReference type="Proteomes" id="UP000826195">
    <property type="component" value="Unassembled WGS sequence"/>
</dbReference>
<reference evidence="1 2" key="1">
    <citation type="journal article" date="2021" name="J. Hered.">
        <title>A chromosome-level genome assembly of the parasitoid wasp, Cotesia glomerata (Hymenoptera: Braconidae).</title>
        <authorList>
            <person name="Pinto B.J."/>
            <person name="Weis J.J."/>
            <person name="Gamble T."/>
            <person name="Ode P.J."/>
            <person name="Paul R."/>
            <person name="Zaspel J.M."/>
        </authorList>
    </citation>
    <scope>NUCLEOTIDE SEQUENCE [LARGE SCALE GENOMIC DNA]</scope>
    <source>
        <strain evidence="1">CgM1</strain>
    </source>
</reference>
<proteinExistence type="predicted"/>
<name>A0AAV7ILA6_COTGL</name>
<gene>
    <name evidence="1" type="ORF">KQX54_014200</name>
</gene>
<sequence length="66" mass="7132">MVETSTAGISAILKKILAALTAKKKTKKYLLVSVISISIHKNTVSSVRVITNYCCASEVEFTITVD</sequence>
<evidence type="ECO:0000313" key="2">
    <source>
        <dbReference type="Proteomes" id="UP000826195"/>
    </source>
</evidence>
<comment type="caution">
    <text evidence="1">The sequence shown here is derived from an EMBL/GenBank/DDBJ whole genome shotgun (WGS) entry which is preliminary data.</text>
</comment>
<dbReference type="AlphaFoldDB" id="A0AAV7ILA6"/>
<evidence type="ECO:0000313" key="1">
    <source>
        <dbReference type="EMBL" id="KAH0552699.1"/>
    </source>
</evidence>
<protein>
    <submittedName>
        <fullName evidence="1">Uncharacterized protein</fullName>
    </submittedName>
</protein>
<organism evidence="1 2">
    <name type="scientific">Cotesia glomerata</name>
    <name type="common">Lepidopteran parasitic wasp</name>
    <name type="synonym">Apanteles glomeratus</name>
    <dbReference type="NCBI Taxonomy" id="32391"/>
    <lineage>
        <taxon>Eukaryota</taxon>
        <taxon>Metazoa</taxon>
        <taxon>Ecdysozoa</taxon>
        <taxon>Arthropoda</taxon>
        <taxon>Hexapoda</taxon>
        <taxon>Insecta</taxon>
        <taxon>Pterygota</taxon>
        <taxon>Neoptera</taxon>
        <taxon>Endopterygota</taxon>
        <taxon>Hymenoptera</taxon>
        <taxon>Apocrita</taxon>
        <taxon>Ichneumonoidea</taxon>
        <taxon>Braconidae</taxon>
        <taxon>Microgastrinae</taxon>
        <taxon>Cotesia</taxon>
    </lineage>
</organism>
<keyword evidence="2" id="KW-1185">Reference proteome</keyword>
<accession>A0AAV7ILA6</accession>
<dbReference type="EMBL" id="JAHXZJ010001492">
    <property type="protein sequence ID" value="KAH0552699.1"/>
    <property type="molecule type" value="Genomic_DNA"/>
</dbReference>